<sequence length="374" mass="40948">MKNNIFKGVFLLLISLLGIISCSDREIVTIDNQSAPILMDVSKESVFLDKNFPDNPAFNVTWDVAKYTVPVQITYRIEVSADNKFTKPFVLGTVGNSARTATFTNAQMNTAAQTIGLVKDVAGTMYMRVSSYLGNGESLTSTSNVSMIKITPYELEYPTFYLVGAASYVGWTAVDAQVLYKSSSKSIIYTYLEGGQPFRFLGQKNWDPTNYSIDLSGTRENYRYFKQVSSNLIQDGDENMKFTGTTGIYKITINAATGVQSLDVSASPIPTFDFPQIYIVGSINGWDAATAPAMTKVSPGVYEYTVKLESASEFKFLGQNAWGDIEWGNIMKDNTGNSGFLGPKGDNGNIKFAGDGSNYKITVNLKAGTYTIAK</sequence>
<dbReference type="InterPro" id="IPR013784">
    <property type="entry name" value="Carb-bd-like_fold"/>
</dbReference>
<reference evidence="3" key="1">
    <citation type="submission" date="2019-08" db="EMBL/GenBank/DDBJ databases">
        <authorList>
            <person name="Kucharzyk K."/>
            <person name="Murdoch R.W."/>
            <person name="Higgins S."/>
            <person name="Loffler F."/>
        </authorList>
    </citation>
    <scope>NUCLEOTIDE SEQUENCE</scope>
</reference>
<feature type="domain" description="SusE outer membrane protein" evidence="1">
    <location>
        <begin position="24"/>
        <end position="129"/>
    </location>
</feature>
<dbReference type="Pfam" id="PF14292">
    <property type="entry name" value="SusE"/>
    <property type="match status" value="1"/>
</dbReference>
<dbReference type="InterPro" id="IPR058976">
    <property type="entry name" value="CBM_1st_SusF"/>
</dbReference>
<dbReference type="GO" id="GO:0030246">
    <property type="term" value="F:carbohydrate binding"/>
    <property type="evidence" value="ECO:0007669"/>
    <property type="project" value="InterPro"/>
</dbReference>
<dbReference type="Pfam" id="PF26120">
    <property type="entry name" value="CBM_1st_SusF"/>
    <property type="match status" value="1"/>
</dbReference>
<feature type="domain" description="SusF first starch specific CBM" evidence="2">
    <location>
        <begin position="278"/>
        <end position="373"/>
    </location>
</feature>
<comment type="caution">
    <text evidence="3">The sequence shown here is derived from an EMBL/GenBank/DDBJ whole genome shotgun (WGS) entry which is preliminary data.</text>
</comment>
<evidence type="ECO:0000259" key="2">
    <source>
        <dbReference type="Pfam" id="PF26120"/>
    </source>
</evidence>
<dbReference type="SUPFAM" id="SSF49452">
    <property type="entry name" value="Starch-binding domain-like"/>
    <property type="match status" value="1"/>
</dbReference>
<gene>
    <name evidence="3" type="ORF">SDC9_01258</name>
</gene>
<evidence type="ECO:0000313" key="3">
    <source>
        <dbReference type="EMBL" id="MPL55776.1"/>
    </source>
</evidence>
<dbReference type="InterPro" id="IPR025970">
    <property type="entry name" value="SusE"/>
</dbReference>
<dbReference type="Gene3D" id="2.60.40.3620">
    <property type="match status" value="2"/>
</dbReference>
<evidence type="ECO:0000259" key="1">
    <source>
        <dbReference type="Pfam" id="PF14292"/>
    </source>
</evidence>
<organism evidence="3">
    <name type="scientific">bioreactor metagenome</name>
    <dbReference type="NCBI Taxonomy" id="1076179"/>
    <lineage>
        <taxon>unclassified sequences</taxon>
        <taxon>metagenomes</taxon>
        <taxon>ecological metagenomes</taxon>
    </lineage>
</organism>
<protein>
    <submittedName>
        <fullName evidence="3">Uncharacterized protein</fullName>
    </submittedName>
</protein>
<proteinExistence type="predicted"/>
<dbReference type="AlphaFoldDB" id="A0A644SMF1"/>
<accession>A0A644SMF1</accession>
<dbReference type="EMBL" id="VSSQ01000002">
    <property type="protein sequence ID" value="MPL55776.1"/>
    <property type="molecule type" value="Genomic_DNA"/>
</dbReference>
<name>A0A644SMF1_9ZZZZ</name>
<dbReference type="PROSITE" id="PS51257">
    <property type="entry name" value="PROKAR_LIPOPROTEIN"/>
    <property type="match status" value="1"/>
</dbReference>